<evidence type="ECO:0008006" key="4">
    <source>
        <dbReference type="Google" id="ProtNLM"/>
    </source>
</evidence>
<reference evidence="2" key="1">
    <citation type="submission" date="2021-01" db="EMBL/GenBank/DDBJ databases">
        <title>Whole genome shotgun sequence of Actinoplanes ferrugineus NBRC 15555.</title>
        <authorList>
            <person name="Komaki H."/>
            <person name="Tamura T."/>
        </authorList>
    </citation>
    <scope>NUCLEOTIDE SEQUENCE</scope>
    <source>
        <strain evidence="2">NBRC 15555</strain>
    </source>
</reference>
<feature type="region of interest" description="Disordered" evidence="1">
    <location>
        <begin position="183"/>
        <end position="210"/>
    </location>
</feature>
<sequence>MTNPQPTPIKSDDVDTRRSGNSSGGPTPIPPTTYPPISHNPPPNSPSRPTGAGRYVAPMTASVATVIAAIDVRRPGLSDTKRNLLLFFCQGHQLAHSGNPLFAEPIYATDHSIELGDFDEKPAGDPLTAGELNTVADTIDRYGDLKPADLRCLVQSSTPWQLAIKSTLGPRVEGAWLRDWFRRPDETEDPEDDRPTQSQIAAWRSRSAAR</sequence>
<feature type="region of interest" description="Disordered" evidence="1">
    <location>
        <begin position="1"/>
        <end position="54"/>
    </location>
</feature>
<name>A0A919JFI8_9ACTN</name>
<accession>A0A919JFI8</accession>
<gene>
    <name evidence="2" type="ORF">Afe05nite_81060</name>
</gene>
<organism evidence="2 3">
    <name type="scientific">Paractinoplanes ferrugineus</name>
    <dbReference type="NCBI Taxonomy" id="113564"/>
    <lineage>
        <taxon>Bacteria</taxon>
        <taxon>Bacillati</taxon>
        <taxon>Actinomycetota</taxon>
        <taxon>Actinomycetes</taxon>
        <taxon>Micromonosporales</taxon>
        <taxon>Micromonosporaceae</taxon>
        <taxon>Paractinoplanes</taxon>
    </lineage>
</organism>
<proteinExistence type="predicted"/>
<dbReference type="AlphaFoldDB" id="A0A919JFI8"/>
<comment type="caution">
    <text evidence="2">The sequence shown here is derived from an EMBL/GenBank/DDBJ whole genome shotgun (WGS) entry which is preliminary data.</text>
</comment>
<protein>
    <recommendedName>
        <fullName evidence="4">Antitoxin SocA-like Panacea domain-containing protein</fullName>
    </recommendedName>
</protein>
<dbReference type="Proteomes" id="UP000598174">
    <property type="component" value="Unassembled WGS sequence"/>
</dbReference>
<feature type="compositionally biased region" description="Pro residues" evidence="1">
    <location>
        <begin position="27"/>
        <end position="46"/>
    </location>
</feature>
<keyword evidence="3" id="KW-1185">Reference proteome</keyword>
<evidence type="ECO:0000313" key="2">
    <source>
        <dbReference type="EMBL" id="GIE16266.1"/>
    </source>
</evidence>
<evidence type="ECO:0000313" key="3">
    <source>
        <dbReference type="Proteomes" id="UP000598174"/>
    </source>
</evidence>
<dbReference type="EMBL" id="BOMM01000081">
    <property type="protein sequence ID" value="GIE16266.1"/>
    <property type="molecule type" value="Genomic_DNA"/>
</dbReference>
<evidence type="ECO:0000256" key="1">
    <source>
        <dbReference type="SAM" id="MobiDB-lite"/>
    </source>
</evidence>